<keyword evidence="4" id="KW-1185">Reference proteome</keyword>
<accession>A0ABQ8UQ62</accession>
<comment type="caution">
    <text evidence="3">The sequence shown here is derived from an EMBL/GenBank/DDBJ whole genome shotgun (WGS) entry which is preliminary data.</text>
</comment>
<dbReference type="InterPro" id="IPR045168">
    <property type="entry name" value="YTH_prot"/>
</dbReference>
<dbReference type="EMBL" id="JAPMOS010000008">
    <property type="protein sequence ID" value="KAJ4461304.1"/>
    <property type="molecule type" value="Genomic_DNA"/>
</dbReference>
<dbReference type="PROSITE" id="PS50882">
    <property type="entry name" value="YTH"/>
    <property type="match status" value="1"/>
</dbReference>
<name>A0ABQ8UQ62_9EUKA</name>
<evidence type="ECO:0000313" key="3">
    <source>
        <dbReference type="EMBL" id="KAJ4461304.1"/>
    </source>
</evidence>
<dbReference type="Pfam" id="PF04146">
    <property type="entry name" value="YTH"/>
    <property type="match status" value="1"/>
</dbReference>
<reference evidence="3" key="1">
    <citation type="journal article" date="2022" name="bioRxiv">
        <title>Genomics of Preaxostyla Flagellates Illuminates Evolutionary Transitions and the Path Towards Mitochondrial Loss.</title>
        <authorList>
            <person name="Novak L.V.F."/>
            <person name="Treitli S.C."/>
            <person name="Pyrih J."/>
            <person name="Halakuc P."/>
            <person name="Pipaliya S.V."/>
            <person name="Vacek V."/>
            <person name="Brzon O."/>
            <person name="Soukal P."/>
            <person name="Eme L."/>
            <person name="Dacks J.B."/>
            <person name="Karnkowska A."/>
            <person name="Elias M."/>
            <person name="Hampl V."/>
        </authorList>
    </citation>
    <scope>NUCLEOTIDE SEQUENCE</scope>
    <source>
        <strain evidence="3">RCP-MX</strain>
    </source>
</reference>
<feature type="region of interest" description="Disordered" evidence="1">
    <location>
        <begin position="149"/>
        <end position="198"/>
    </location>
</feature>
<dbReference type="PANTHER" id="PTHR12357:SF3">
    <property type="entry name" value="YTH DOMAIN-CONTAINING PROTEIN 1"/>
    <property type="match status" value="1"/>
</dbReference>
<evidence type="ECO:0000313" key="4">
    <source>
        <dbReference type="Proteomes" id="UP001141327"/>
    </source>
</evidence>
<evidence type="ECO:0000259" key="2">
    <source>
        <dbReference type="PROSITE" id="PS50882"/>
    </source>
</evidence>
<protein>
    <submittedName>
        <fullName evidence="3">Cleavage and polyadenylation specificity factor CPSF30</fullName>
    </submittedName>
</protein>
<organism evidence="3 4">
    <name type="scientific">Paratrimastix pyriformis</name>
    <dbReference type="NCBI Taxonomy" id="342808"/>
    <lineage>
        <taxon>Eukaryota</taxon>
        <taxon>Metamonada</taxon>
        <taxon>Preaxostyla</taxon>
        <taxon>Paratrimastigidae</taxon>
        <taxon>Paratrimastix</taxon>
    </lineage>
</organism>
<gene>
    <name evidence="3" type="ORF">PAPYR_2349</name>
</gene>
<dbReference type="CDD" id="cd21134">
    <property type="entry name" value="YTH"/>
    <property type="match status" value="1"/>
</dbReference>
<dbReference type="InterPro" id="IPR007275">
    <property type="entry name" value="YTH_domain"/>
</dbReference>
<feature type="domain" description="YTH" evidence="2">
    <location>
        <begin position="1"/>
        <end position="130"/>
    </location>
</feature>
<proteinExistence type="predicted"/>
<evidence type="ECO:0000256" key="1">
    <source>
        <dbReference type="SAM" id="MobiDB-lite"/>
    </source>
</evidence>
<dbReference type="Proteomes" id="UP001141327">
    <property type="component" value="Unassembled WGS sequence"/>
</dbReference>
<dbReference type="PANTHER" id="PTHR12357">
    <property type="entry name" value="YTH YT521-B HOMOLOGY DOMAIN-CONTAINING"/>
    <property type="match status" value="1"/>
</dbReference>
<dbReference type="Gene3D" id="3.10.590.10">
    <property type="entry name" value="ph1033 like domains"/>
    <property type="match status" value="1"/>
</dbReference>
<sequence length="433" mass="44986">MKSPSKENIDTAFRERVWATTQPAIERRLDEAFRTCDQVLLVISLNGSGHFQGFCQMAGPVGPPQPLLWATPGGETYGGTIPIKWLQVCAMPFGQSLHLRNPLNENSPVKASRDGQELAPPVGRALCRLIDQYATNPVATLPQVALARVDRKRPASPRGHGGSKRDRIDPQDNGLLPTPVPPPQTPRFGGLQGAPGLGGRPAPFGGVPPAPLVPQSQQFLASAAAEQKKQLAFAQAKAAAQQALAKAAIRAAKPPQPAAQTLAAQTLSMQQLQQLQAAPNPYQLAAAQPQQQLQQLSQAAQLNFPASLSLAALLSGAAPAVAPAAPPAAAALGLPSVLQTALTGDPTTAALLALFGQSPQAALAQAPLARAVPTPSLPTAVPSVSLTPAAASQSNPQQALLDSLTQAAQQAALWQLLLAQSKNPKMMMGAELM</sequence>